<keyword evidence="2" id="KW-1185">Reference proteome</keyword>
<evidence type="ECO:0000313" key="2">
    <source>
        <dbReference type="Proteomes" id="UP000607645"/>
    </source>
</evidence>
<sequence>MEERFQLGQAGGRLLMREEGGRVAFEAERPEDGRGLYKAYLTGAGEKFLLGTFMPEGGMLRLRRTLTVNELSRRGLWPVTGGTAELAFAFRQGDGQPQTPPSRQHAPQGWRLESAPGRLLGDRLLVQSAAGLTGALVRRREGGFDLALAYEFNRPFPLTPLFCFARLEEINGRVYAVFRFNQKGCPRQERD</sequence>
<gene>
    <name evidence="1" type="ORF">H8S62_14385</name>
</gene>
<protein>
    <submittedName>
        <fullName evidence="1">Uncharacterized protein</fullName>
    </submittedName>
</protein>
<organism evidence="1 2">
    <name type="scientific">Lawsonibacter faecis</name>
    <dbReference type="NCBI Taxonomy" id="2763052"/>
    <lineage>
        <taxon>Bacteria</taxon>
        <taxon>Bacillati</taxon>
        <taxon>Bacillota</taxon>
        <taxon>Clostridia</taxon>
        <taxon>Eubacteriales</taxon>
        <taxon>Oscillospiraceae</taxon>
        <taxon>Lawsonibacter</taxon>
    </lineage>
</organism>
<accession>A0A8J6M8N3</accession>
<reference evidence="1" key="1">
    <citation type="submission" date="2020-08" db="EMBL/GenBank/DDBJ databases">
        <title>Genome public.</title>
        <authorList>
            <person name="Liu C."/>
            <person name="Sun Q."/>
        </authorList>
    </citation>
    <scope>NUCLEOTIDE SEQUENCE</scope>
    <source>
        <strain evidence="1">NSJ-52</strain>
    </source>
</reference>
<dbReference type="RefSeq" id="WP_155149856.1">
    <property type="nucleotide sequence ID" value="NZ_JACOPQ010000013.1"/>
</dbReference>
<proteinExistence type="predicted"/>
<dbReference type="EMBL" id="JACOPQ010000013">
    <property type="protein sequence ID" value="MBC5738197.1"/>
    <property type="molecule type" value="Genomic_DNA"/>
</dbReference>
<name>A0A8J6M8N3_9FIRM</name>
<comment type="caution">
    <text evidence="1">The sequence shown here is derived from an EMBL/GenBank/DDBJ whole genome shotgun (WGS) entry which is preliminary data.</text>
</comment>
<evidence type="ECO:0000313" key="1">
    <source>
        <dbReference type="EMBL" id="MBC5738197.1"/>
    </source>
</evidence>
<dbReference type="AlphaFoldDB" id="A0A8J6M8N3"/>
<dbReference type="Proteomes" id="UP000607645">
    <property type="component" value="Unassembled WGS sequence"/>
</dbReference>